<dbReference type="GO" id="GO:0022857">
    <property type="term" value="F:transmembrane transporter activity"/>
    <property type="evidence" value="ECO:0007669"/>
    <property type="project" value="UniProtKB-UniRule"/>
</dbReference>
<feature type="transmembrane region" description="Helical" evidence="7">
    <location>
        <begin position="306"/>
        <end position="325"/>
    </location>
</feature>
<dbReference type="InterPro" id="IPR007603">
    <property type="entry name" value="Choline_transptr-like"/>
</dbReference>
<reference evidence="10 11" key="1">
    <citation type="journal article" date="2013" name="Curr. Biol.">
        <title>The Genome of the Foraminiferan Reticulomyxa filosa.</title>
        <authorList>
            <person name="Glockner G."/>
            <person name="Hulsmann N."/>
            <person name="Schleicher M."/>
            <person name="Noegel A.A."/>
            <person name="Eichinger L."/>
            <person name="Gallinger C."/>
            <person name="Pawlowski J."/>
            <person name="Sierra R."/>
            <person name="Euteneuer U."/>
            <person name="Pillet L."/>
            <person name="Moustafa A."/>
            <person name="Platzer M."/>
            <person name="Groth M."/>
            <person name="Szafranski K."/>
            <person name="Schliwa M."/>
        </authorList>
    </citation>
    <scope>NUCLEOTIDE SEQUENCE [LARGE SCALE GENOMIC DNA]</scope>
</reference>
<evidence type="ECO:0000256" key="8">
    <source>
        <dbReference type="SAM" id="MobiDB-lite"/>
    </source>
</evidence>
<dbReference type="OrthoDB" id="420519at2759"/>
<comment type="function">
    <text evidence="7">Choline transporter.</text>
</comment>
<keyword evidence="3 7" id="KW-0812">Transmembrane</keyword>
<feature type="transmembrane region" description="Helical" evidence="7">
    <location>
        <begin position="389"/>
        <end position="407"/>
    </location>
</feature>
<evidence type="ECO:0000313" key="11">
    <source>
        <dbReference type="Proteomes" id="UP000023152"/>
    </source>
</evidence>
<evidence type="ECO:0000313" key="10">
    <source>
        <dbReference type="EMBL" id="ETO31969.1"/>
    </source>
</evidence>
<keyword evidence="11" id="KW-1185">Reference proteome</keyword>
<feature type="compositionally biased region" description="Basic and acidic residues" evidence="8">
    <location>
        <begin position="493"/>
        <end position="504"/>
    </location>
</feature>
<feature type="transmembrane region" description="Helical" evidence="7">
    <location>
        <begin position="266"/>
        <end position="285"/>
    </location>
</feature>
<feature type="chain" id="PRO_5004976367" description="Choline transporter-like protein" evidence="9">
    <location>
        <begin position="19"/>
        <end position="521"/>
    </location>
</feature>
<feature type="transmembrane region" description="Helical" evidence="7">
    <location>
        <begin position="414"/>
        <end position="436"/>
    </location>
</feature>
<feature type="transmembrane region" description="Helical" evidence="7">
    <location>
        <begin position="105"/>
        <end position="125"/>
    </location>
</feature>
<comment type="subcellular location">
    <subcellularLocation>
        <location evidence="7">Cell membrane</location>
        <topology evidence="7">Multi-pass membrane protein</topology>
    </subcellularLocation>
    <subcellularLocation>
        <location evidence="1">Membrane</location>
        <topology evidence="1">Multi-pass membrane protein</topology>
    </subcellularLocation>
</comment>
<dbReference type="Proteomes" id="UP000023152">
    <property type="component" value="Unassembled WGS sequence"/>
</dbReference>
<dbReference type="OMA" id="TSMICED"/>
<dbReference type="GO" id="GO:0005886">
    <property type="term" value="C:plasma membrane"/>
    <property type="evidence" value="ECO:0007669"/>
    <property type="project" value="UniProtKB-SubCell"/>
</dbReference>
<evidence type="ECO:0000256" key="3">
    <source>
        <dbReference type="ARBA" id="ARBA00022692"/>
    </source>
</evidence>
<comment type="similarity">
    <text evidence="2 7">Belongs to the CTL (choline transporter-like) family.</text>
</comment>
<organism evidence="10 11">
    <name type="scientific">Reticulomyxa filosa</name>
    <dbReference type="NCBI Taxonomy" id="46433"/>
    <lineage>
        <taxon>Eukaryota</taxon>
        <taxon>Sar</taxon>
        <taxon>Rhizaria</taxon>
        <taxon>Retaria</taxon>
        <taxon>Foraminifera</taxon>
        <taxon>Monothalamids</taxon>
        <taxon>Reticulomyxidae</taxon>
        <taxon>Reticulomyxa</taxon>
    </lineage>
</organism>
<name>X6P1N1_RETFI</name>
<feature type="transmembrane region" description="Helical" evidence="7">
    <location>
        <begin position="204"/>
        <end position="226"/>
    </location>
</feature>
<dbReference type="AlphaFoldDB" id="X6P1N1"/>
<sequence>MNAKLLFFFFFAKHGIQCDVGYSRALRQIADILIWASIILVLIGIILISTFLIKYSHEAYKYGYDKIGDAMYYGGYILLALDGMYFLAVLFMIRRIQLAVALAKETTRALSAAANVIFYPVIPFFLLGLYFLYWVFGTFLSLFFVCALVLVSVSEKTVENFPSGVNEPYYKGGKTLNKSLNLGHSQFHYYHVVDDYKYAMMYHFFILLWILNFFTYHSYMVVSGIYAEWYFADWADAEETLKKRGEGEGELSNDPLRSSAVRTNKFHLGTVSYAALLVAIVQWCDTMLTYFEKKLMDEDPTFAQKALLAVIHCLLKCLACIIDRINVILRLFLFYFANFLHEHGIIVTAIYGWPLCAASSKGLALVFQNVVRAAALDMVSGYLTKIGQFTIIAFNCGITVMVCRLVYGDRVSSLLIILLIVALITWAISWQFLLIFDTGINTIFMCFLIDEERNKGGHMRASHRLQEIIGETKVKKRDLEDKAKGHRGNLVNEKQRSYWGKSDEIDQSSAEKASDEQKTES</sequence>
<gene>
    <name evidence="10" type="ORF">RFI_05149</name>
</gene>
<evidence type="ECO:0000256" key="6">
    <source>
        <dbReference type="ARBA" id="ARBA00023180"/>
    </source>
</evidence>
<feature type="transmembrane region" description="Helical" evidence="7">
    <location>
        <begin position="73"/>
        <end position="93"/>
    </location>
</feature>
<dbReference type="PANTHER" id="PTHR12385:SF14">
    <property type="entry name" value="CHOLINE TRANSPORTER-LIKE 2"/>
    <property type="match status" value="1"/>
</dbReference>
<protein>
    <recommendedName>
        <fullName evidence="7">Choline transporter-like protein</fullName>
    </recommendedName>
</protein>
<proteinExistence type="inferred from homology"/>
<dbReference type="PANTHER" id="PTHR12385">
    <property type="entry name" value="CHOLINE TRANSPORTER-LIKE (SLC FAMILY 44)"/>
    <property type="match status" value="1"/>
</dbReference>
<keyword evidence="4 7" id="KW-1133">Transmembrane helix</keyword>
<feature type="compositionally biased region" description="Basic and acidic residues" evidence="8">
    <location>
        <begin position="512"/>
        <end position="521"/>
    </location>
</feature>
<evidence type="ECO:0000256" key="9">
    <source>
        <dbReference type="SAM" id="SignalP"/>
    </source>
</evidence>
<dbReference type="Pfam" id="PF04515">
    <property type="entry name" value="Choline_transpo"/>
    <property type="match status" value="1"/>
</dbReference>
<feature type="region of interest" description="Disordered" evidence="8">
    <location>
        <begin position="476"/>
        <end position="521"/>
    </location>
</feature>
<keyword evidence="5 7" id="KW-0472">Membrane</keyword>
<keyword evidence="9" id="KW-0732">Signal</keyword>
<accession>X6P1N1</accession>
<evidence type="ECO:0000256" key="2">
    <source>
        <dbReference type="ARBA" id="ARBA00007168"/>
    </source>
</evidence>
<evidence type="ECO:0000256" key="1">
    <source>
        <dbReference type="ARBA" id="ARBA00004141"/>
    </source>
</evidence>
<evidence type="ECO:0000256" key="5">
    <source>
        <dbReference type="ARBA" id="ARBA00023136"/>
    </source>
</evidence>
<dbReference type="EMBL" id="ASPP01004569">
    <property type="protein sequence ID" value="ETO31969.1"/>
    <property type="molecule type" value="Genomic_DNA"/>
</dbReference>
<evidence type="ECO:0000256" key="4">
    <source>
        <dbReference type="ARBA" id="ARBA00022989"/>
    </source>
</evidence>
<evidence type="ECO:0000256" key="7">
    <source>
        <dbReference type="RuleBase" id="RU368066"/>
    </source>
</evidence>
<feature type="transmembrane region" description="Helical" evidence="7">
    <location>
        <begin position="32"/>
        <end position="53"/>
    </location>
</feature>
<comment type="caution">
    <text evidence="10">The sequence shown here is derived from an EMBL/GenBank/DDBJ whole genome shotgun (WGS) entry which is preliminary data.</text>
</comment>
<keyword evidence="6" id="KW-0325">Glycoprotein</keyword>
<feature type="signal peptide" evidence="9">
    <location>
        <begin position="1"/>
        <end position="18"/>
    </location>
</feature>